<evidence type="ECO:0000256" key="3">
    <source>
        <dbReference type="ARBA" id="ARBA00022448"/>
    </source>
</evidence>
<dbReference type="PANTHER" id="PTHR12746:SF2">
    <property type="entry name" value="60S RIBOSOMAL EXPORT PROTEIN NMD3"/>
    <property type="match status" value="1"/>
</dbReference>
<keyword evidence="5 7" id="KW-0653">Protein transport</keyword>
<keyword evidence="3 7" id="KW-0813">Transport</keyword>
<feature type="domain" description="60S ribosomal export protein NMD3 OB-fold" evidence="10">
    <location>
        <begin position="310"/>
        <end position="394"/>
    </location>
</feature>
<dbReference type="InterPro" id="IPR048899">
    <property type="entry name" value="NMD_SH3"/>
</dbReference>
<dbReference type="STRING" id="1806994.A0A507C7J0"/>
<dbReference type="PANTHER" id="PTHR12746">
    <property type="entry name" value="NONSENSE-MEDIATED MRNA DECAY PROTEIN 3"/>
    <property type="match status" value="1"/>
</dbReference>
<feature type="compositionally biased region" description="Acidic residues" evidence="8">
    <location>
        <begin position="494"/>
        <end position="522"/>
    </location>
</feature>
<keyword evidence="6 7" id="KW-0539">Nucleus</keyword>
<evidence type="ECO:0000259" key="9">
    <source>
        <dbReference type="Pfam" id="PF04981"/>
    </source>
</evidence>
<dbReference type="GeneID" id="42003373"/>
<dbReference type="Pfam" id="PF21193">
    <property type="entry name" value="NMD_SH3"/>
    <property type="match status" value="1"/>
</dbReference>
<evidence type="ECO:0000256" key="8">
    <source>
        <dbReference type="SAM" id="MobiDB-lite"/>
    </source>
</evidence>
<protein>
    <recommendedName>
        <fullName evidence="2 7">60S ribosomal export protein NMD3</fullName>
    </recommendedName>
</protein>
<dbReference type="Proteomes" id="UP000319731">
    <property type="component" value="Unassembled WGS sequence"/>
</dbReference>
<dbReference type="InterPro" id="IPR048898">
    <property type="entry name" value="OB_NMD3"/>
</dbReference>
<dbReference type="InterPro" id="IPR007064">
    <property type="entry name" value="Nmd3_N"/>
</dbReference>
<evidence type="ECO:0000313" key="12">
    <source>
        <dbReference type="EMBL" id="TPX35572.1"/>
    </source>
</evidence>
<dbReference type="InterPro" id="IPR039768">
    <property type="entry name" value="Nmd3"/>
</dbReference>
<dbReference type="GO" id="GO:0000055">
    <property type="term" value="P:ribosomal large subunit export from nucleus"/>
    <property type="evidence" value="ECO:0007669"/>
    <property type="project" value="TreeGrafter"/>
</dbReference>
<evidence type="ECO:0000313" key="13">
    <source>
        <dbReference type="Proteomes" id="UP000319731"/>
    </source>
</evidence>
<organism evidence="12 13">
    <name type="scientific">Synchytrium microbalum</name>
    <dbReference type="NCBI Taxonomy" id="1806994"/>
    <lineage>
        <taxon>Eukaryota</taxon>
        <taxon>Fungi</taxon>
        <taxon>Fungi incertae sedis</taxon>
        <taxon>Chytridiomycota</taxon>
        <taxon>Chytridiomycota incertae sedis</taxon>
        <taxon>Chytridiomycetes</taxon>
        <taxon>Synchytriales</taxon>
        <taxon>Synchytriaceae</taxon>
        <taxon>Synchytrium</taxon>
    </lineage>
</organism>
<dbReference type="Pfam" id="PF04981">
    <property type="entry name" value="NMD3"/>
    <property type="match status" value="1"/>
</dbReference>
<dbReference type="Pfam" id="PF21192">
    <property type="entry name" value="OB_NMD3"/>
    <property type="match status" value="1"/>
</dbReference>
<dbReference type="OrthoDB" id="203821at2759"/>
<evidence type="ECO:0000256" key="2">
    <source>
        <dbReference type="ARBA" id="ARBA00017035"/>
    </source>
</evidence>
<feature type="compositionally biased region" description="Acidic residues" evidence="8">
    <location>
        <begin position="538"/>
        <end position="552"/>
    </location>
</feature>
<dbReference type="EMBL" id="QEAO01000008">
    <property type="protein sequence ID" value="TPX35572.1"/>
    <property type="molecule type" value="Genomic_DNA"/>
</dbReference>
<feature type="compositionally biased region" description="Polar residues" evidence="8">
    <location>
        <begin position="481"/>
        <end position="490"/>
    </location>
</feature>
<evidence type="ECO:0000256" key="6">
    <source>
        <dbReference type="ARBA" id="ARBA00023242"/>
    </source>
</evidence>
<sequence>MEHYEPIATEQRILCASCGTVIAPNPANLCVNCIRNSVDVSEGIPKQAIVHFCRNCNRYQQPPQGWIQCELESRELLALCLKKLRGLSKVRLVDAGFIWTEPHSRRIKLKLTIQKEVFASTILQQVFVVEFTVLGTQCDECTRVAAQLTWKACVQVRQKVNHKRTFLYLEQLILKHNAHNHTTNIKEVKDGLDFFYGRRENALRMVEFLQAVIPVKIKQSEELISSDKKSNVANFKYSYSVEIVPICRDDLVCLPYKSARQLSDISPLVLCHRVGSNINLLDPNTLKIVEMRTTQYWDSPFSALCDAKDLVEFYVIDVQQERVRNGKYGLATVEVALTNDLSTTYVIRTHLGNLFRAGDHALGYYLVNTNFNNPNWDDLSSRTQQLPDVILVRKSYPARKARGKASRNWKLKQLDKEVDDAKAGGKIDKARAEADYELFLRDLEEDAELRGMVNLYKAPVRITPKKTNVKTGMETDDVVDPTSTIPQQQPLPDAMDEDMDEDYGDDGEMPEISLEELLDDMDAMTLDEPVENQGVGEVDGEGEDDEEDDDDL</sequence>
<proteinExistence type="inferred from homology"/>
<evidence type="ECO:0000256" key="4">
    <source>
        <dbReference type="ARBA" id="ARBA00022490"/>
    </source>
</evidence>
<feature type="region of interest" description="Disordered" evidence="8">
    <location>
        <begin position="472"/>
        <end position="552"/>
    </location>
</feature>
<dbReference type="GO" id="GO:0005737">
    <property type="term" value="C:cytoplasm"/>
    <property type="evidence" value="ECO:0007669"/>
    <property type="project" value="UniProtKB-SubCell"/>
</dbReference>
<dbReference type="GO" id="GO:0043023">
    <property type="term" value="F:ribosomal large subunit binding"/>
    <property type="evidence" value="ECO:0007669"/>
    <property type="project" value="InterPro"/>
</dbReference>
<evidence type="ECO:0000256" key="1">
    <source>
        <dbReference type="ARBA" id="ARBA00009794"/>
    </source>
</evidence>
<feature type="domain" description="Nmd3 N-terminal" evidence="9">
    <location>
        <begin position="15"/>
        <end position="243"/>
    </location>
</feature>
<accession>A0A507C7J0</accession>
<dbReference type="RefSeq" id="XP_031026045.1">
    <property type="nucleotide sequence ID" value="XM_031168076.1"/>
</dbReference>
<evidence type="ECO:0000256" key="7">
    <source>
        <dbReference type="RuleBase" id="RU364108"/>
    </source>
</evidence>
<comment type="similarity">
    <text evidence="1 7">Belongs to the NMD3 family.</text>
</comment>
<comment type="function">
    <text evidence="7">Acts as an adapter for the XPO1/CRM1-mediated export of the 60S ribosomal subunit.</text>
</comment>
<dbReference type="AlphaFoldDB" id="A0A507C7J0"/>
<name>A0A507C7J0_9FUNG</name>
<reference evidence="12 13" key="1">
    <citation type="journal article" date="2019" name="Sci. Rep.">
        <title>Comparative genomics of chytrid fungi reveal insights into the obligate biotrophic and pathogenic lifestyle of Synchytrium endobioticum.</title>
        <authorList>
            <person name="van de Vossenberg B.T.L.H."/>
            <person name="Warris S."/>
            <person name="Nguyen H.D.T."/>
            <person name="van Gent-Pelzer M.P.E."/>
            <person name="Joly D.L."/>
            <person name="van de Geest H.C."/>
            <person name="Bonants P.J.M."/>
            <person name="Smith D.S."/>
            <person name="Levesque C.A."/>
            <person name="van der Lee T.A.J."/>
        </authorList>
    </citation>
    <scope>NUCLEOTIDE SEQUENCE [LARGE SCALE GENOMIC DNA]</scope>
    <source>
        <strain evidence="12 13">JEL517</strain>
    </source>
</reference>
<comment type="subcellular location">
    <subcellularLocation>
        <location evidence="7">Cytoplasm</location>
    </subcellularLocation>
    <subcellularLocation>
        <location evidence="7">Nucleus</location>
    </subcellularLocation>
</comment>
<evidence type="ECO:0000256" key="5">
    <source>
        <dbReference type="ARBA" id="ARBA00022927"/>
    </source>
</evidence>
<dbReference type="GO" id="GO:0015031">
    <property type="term" value="P:protein transport"/>
    <property type="evidence" value="ECO:0007669"/>
    <property type="project" value="UniProtKB-KW"/>
</dbReference>
<evidence type="ECO:0000259" key="10">
    <source>
        <dbReference type="Pfam" id="PF21192"/>
    </source>
</evidence>
<keyword evidence="13" id="KW-1185">Reference proteome</keyword>
<comment type="caution">
    <text evidence="12">The sequence shown here is derived from an EMBL/GenBank/DDBJ whole genome shotgun (WGS) entry which is preliminary data.</text>
</comment>
<dbReference type="GO" id="GO:0005634">
    <property type="term" value="C:nucleus"/>
    <property type="evidence" value="ECO:0007669"/>
    <property type="project" value="UniProtKB-SubCell"/>
</dbReference>
<keyword evidence="4 7" id="KW-0963">Cytoplasm</keyword>
<gene>
    <name evidence="12" type="ORF">SmJEL517_g02148</name>
</gene>
<evidence type="ECO:0000259" key="11">
    <source>
        <dbReference type="Pfam" id="PF21193"/>
    </source>
</evidence>
<feature type="domain" description="60S ribosomal export protein NMD3 SH3" evidence="11">
    <location>
        <begin position="246"/>
        <end position="292"/>
    </location>
</feature>